<dbReference type="PANTHER" id="PTHR12265:SF30">
    <property type="entry name" value="TRANSMEMBRANE PROTEIN 53"/>
    <property type="match status" value="1"/>
</dbReference>
<organism evidence="7 8">
    <name type="scientific">Elliptochloris bilobata</name>
    <dbReference type="NCBI Taxonomy" id="381761"/>
    <lineage>
        <taxon>Eukaryota</taxon>
        <taxon>Viridiplantae</taxon>
        <taxon>Chlorophyta</taxon>
        <taxon>core chlorophytes</taxon>
        <taxon>Trebouxiophyceae</taxon>
        <taxon>Trebouxiophyceae incertae sedis</taxon>
        <taxon>Elliptochloris clade</taxon>
        <taxon>Elliptochloris</taxon>
    </lineage>
</organism>
<comment type="similarity">
    <text evidence="1">Belongs to the TMEM53 family.</text>
</comment>
<dbReference type="Proteomes" id="UP001445335">
    <property type="component" value="Unassembled WGS sequence"/>
</dbReference>
<keyword evidence="8" id="KW-1185">Reference proteome</keyword>
<reference evidence="7 8" key="1">
    <citation type="journal article" date="2024" name="Nat. Commun.">
        <title>Phylogenomics reveals the evolutionary origins of lichenization in chlorophyte algae.</title>
        <authorList>
            <person name="Puginier C."/>
            <person name="Libourel C."/>
            <person name="Otte J."/>
            <person name="Skaloud P."/>
            <person name="Haon M."/>
            <person name="Grisel S."/>
            <person name="Petersen M."/>
            <person name="Berrin J.G."/>
            <person name="Delaux P.M."/>
            <person name="Dal Grande F."/>
            <person name="Keller J."/>
        </authorList>
    </citation>
    <scope>NUCLEOTIDE SEQUENCE [LARGE SCALE GENOMIC DNA]</scope>
    <source>
        <strain evidence="7 8">SAG 245.80</strain>
    </source>
</reference>
<comment type="subcellular location">
    <subcellularLocation>
        <location evidence="6">Nucleus outer membrane</location>
        <topology evidence="6">Single-pass membrane protein</topology>
    </subcellularLocation>
</comment>
<dbReference type="PANTHER" id="PTHR12265">
    <property type="entry name" value="TRANSMEMBRANE PROTEIN 53"/>
    <property type="match status" value="1"/>
</dbReference>
<dbReference type="EMBL" id="JALJOU010000026">
    <property type="protein sequence ID" value="KAK9836113.1"/>
    <property type="molecule type" value="Genomic_DNA"/>
</dbReference>
<dbReference type="AlphaFoldDB" id="A0AAW1RRG4"/>
<dbReference type="Gene3D" id="3.40.50.1820">
    <property type="entry name" value="alpha/beta hydrolase"/>
    <property type="match status" value="1"/>
</dbReference>
<keyword evidence="5" id="KW-0539">Nucleus</keyword>
<evidence type="ECO:0000313" key="8">
    <source>
        <dbReference type="Proteomes" id="UP001445335"/>
    </source>
</evidence>
<sequence>MRSLVGSAHSSDTWISESKYADVWEQRGHSTLSIRPRTSSIVVPPLGDRQGGGLLGVLKPVTGLILDSAPSRLTPDIAARGFVSAALAEPAAGIEEARPRLVGAVRSVLRPVLESRYVARRIREVWQAWQMVAPRAKQLYLFSDSDVLIPTSEVHRFMALQEARGVEVSARVFVDSPHVAHLRQYPAEYMAELDQFMAQAAPAA</sequence>
<dbReference type="Pfam" id="PF05705">
    <property type="entry name" value="DUF829"/>
    <property type="match status" value="1"/>
</dbReference>
<evidence type="ECO:0000256" key="3">
    <source>
        <dbReference type="ARBA" id="ARBA00022989"/>
    </source>
</evidence>
<evidence type="ECO:0000256" key="6">
    <source>
        <dbReference type="ARBA" id="ARBA00034303"/>
    </source>
</evidence>
<keyword evidence="4" id="KW-0472">Membrane</keyword>
<accession>A0AAW1RRG4</accession>
<keyword evidence="2" id="KW-0812">Transmembrane</keyword>
<name>A0AAW1RRG4_9CHLO</name>
<comment type="caution">
    <text evidence="7">The sequence shown here is derived from an EMBL/GenBank/DDBJ whole genome shotgun (WGS) entry which is preliminary data.</text>
</comment>
<evidence type="ECO:0000256" key="5">
    <source>
        <dbReference type="ARBA" id="ARBA00023242"/>
    </source>
</evidence>
<protein>
    <submittedName>
        <fullName evidence="7">Uncharacterized protein</fullName>
    </submittedName>
</protein>
<dbReference type="InterPro" id="IPR008547">
    <property type="entry name" value="DUF829_TMEM53"/>
</dbReference>
<evidence type="ECO:0000313" key="7">
    <source>
        <dbReference type="EMBL" id="KAK9836113.1"/>
    </source>
</evidence>
<evidence type="ECO:0000256" key="2">
    <source>
        <dbReference type="ARBA" id="ARBA00022692"/>
    </source>
</evidence>
<evidence type="ECO:0000256" key="4">
    <source>
        <dbReference type="ARBA" id="ARBA00023136"/>
    </source>
</evidence>
<gene>
    <name evidence="7" type="ORF">WJX81_002229</name>
</gene>
<dbReference type="GO" id="GO:0005640">
    <property type="term" value="C:nuclear outer membrane"/>
    <property type="evidence" value="ECO:0007669"/>
    <property type="project" value="UniProtKB-SubCell"/>
</dbReference>
<dbReference type="InterPro" id="IPR029058">
    <property type="entry name" value="AB_hydrolase_fold"/>
</dbReference>
<keyword evidence="3" id="KW-1133">Transmembrane helix</keyword>
<dbReference type="SUPFAM" id="SSF53474">
    <property type="entry name" value="alpha/beta-Hydrolases"/>
    <property type="match status" value="1"/>
</dbReference>
<proteinExistence type="inferred from homology"/>
<evidence type="ECO:0000256" key="1">
    <source>
        <dbReference type="ARBA" id="ARBA00007387"/>
    </source>
</evidence>